<feature type="compositionally biased region" description="Low complexity" evidence="1">
    <location>
        <begin position="264"/>
        <end position="282"/>
    </location>
</feature>
<organism evidence="2 3">
    <name type="scientific">Penicillium arizonense</name>
    <dbReference type="NCBI Taxonomy" id="1835702"/>
    <lineage>
        <taxon>Eukaryota</taxon>
        <taxon>Fungi</taxon>
        <taxon>Dikarya</taxon>
        <taxon>Ascomycota</taxon>
        <taxon>Pezizomycotina</taxon>
        <taxon>Eurotiomycetes</taxon>
        <taxon>Eurotiomycetidae</taxon>
        <taxon>Eurotiales</taxon>
        <taxon>Aspergillaceae</taxon>
        <taxon>Penicillium</taxon>
    </lineage>
</organism>
<dbReference type="EMBL" id="LXJU01000005">
    <property type="protein sequence ID" value="OGE54745.1"/>
    <property type="molecule type" value="Genomic_DNA"/>
</dbReference>
<gene>
    <name evidence="2" type="ORF">PENARI_c005G09013</name>
</gene>
<proteinExistence type="predicted"/>
<dbReference type="RefSeq" id="XP_022490177.1">
    <property type="nucleotide sequence ID" value="XM_022629928.1"/>
</dbReference>
<dbReference type="OrthoDB" id="4498459at2759"/>
<accession>A0A1F5LNP1</accession>
<dbReference type="GeneID" id="34574662"/>
<evidence type="ECO:0000256" key="1">
    <source>
        <dbReference type="SAM" id="MobiDB-lite"/>
    </source>
</evidence>
<evidence type="ECO:0000313" key="2">
    <source>
        <dbReference type="EMBL" id="OGE54745.1"/>
    </source>
</evidence>
<protein>
    <submittedName>
        <fullName evidence="2">Uncharacterized protein</fullName>
    </submittedName>
</protein>
<reference evidence="2 3" key="1">
    <citation type="journal article" date="2016" name="Sci. Rep.">
        <title>Penicillium arizonense, a new, genome sequenced fungal species, reveals a high chemical diversity in secreted metabolites.</title>
        <authorList>
            <person name="Grijseels S."/>
            <person name="Nielsen J.C."/>
            <person name="Randelovic M."/>
            <person name="Nielsen J."/>
            <person name="Nielsen K.F."/>
            <person name="Workman M."/>
            <person name="Frisvad J.C."/>
        </authorList>
    </citation>
    <scope>NUCLEOTIDE SEQUENCE [LARGE SCALE GENOMIC DNA]</scope>
    <source>
        <strain evidence="2 3">CBS 141311</strain>
    </source>
</reference>
<dbReference type="AlphaFoldDB" id="A0A1F5LNP1"/>
<feature type="region of interest" description="Disordered" evidence="1">
    <location>
        <begin position="257"/>
        <end position="288"/>
    </location>
</feature>
<evidence type="ECO:0000313" key="3">
    <source>
        <dbReference type="Proteomes" id="UP000177622"/>
    </source>
</evidence>
<keyword evidence="3" id="KW-1185">Reference proteome</keyword>
<dbReference type="Proteomes" id="UP000177622">
    <property type="component" value="Unassembled WGS sequence"/>
</dbReference>
<comment type="caution">
    <text evidence="2">The sequence shown here is derived from an EMBL/GenBank/DDBJ whole genome shotgun (WGS) entry which is preliminary data.</text>
</comment>
<name>A0A1F5LNP1_PENAI</name>
<sequence>MPCLGVAVDHRIRRLFKPVCNDLTEPSNHVSLIETRGQSLERPHSEIQVTAQLAGPAFKGGIAVALQQPRHNHPFEEGLDAVIRDCKTLYALDDVFAAVSCGSLDIRTNVTIVDLLPYVSESIASIDGAILEESFRASKHIMLDKEPSVLLCAGKIRLSNTEQFRKRKGDASKLGSIEVGKKFGHIPKYPVEAKIHCEGNRGFVTIRRVNGFHPSYAMNYHPHVSCLRQLQIMIGAETCGMLRDDWEEEDWMGELRRRCKDVSEAPSESPSQSPQSQSSGESSTKRNNTKYLPDYQELYSDKLLSIHRCVQSLISEPIPAVNSSTALYKPLLTCGLSEIFNDVTLILRQMSRLRLRSKGWPKYVASINKAALKQAAIDTRRFTVDLKATEPSKNAQFAEIIQKGASVLSEIIMRRDGWPLEDRLDFNETSEAFLNIATNIETLLMDLLLEEERDLHALGQEQTLSIKMGRMTLAPVLN</sequence>